<dbReference type="Proteomes" id="UP000254771">
    <property type="component" value="Unassembled WGS sequence"/>
</dbReference>
<dbReference type="AlphaFoldDB" id="A0A370DNZ0"/>
<dbReference type="PANTHER" id="PTHR34655">
    <property type="entry name" value="CONSERVED WITHIN P. AEROPHILUM"/>
    <property type="match status" value="1"/>
</dbReference>
<keyword evidence="1" id="KW-0472">Membrane</keyword>
<keyword evidence="3" id="KW-1185">Reference proteome</keyword>
<keyword evidence="1" id="KW-1133">Transmembrane helix</keyword>
<dbReference type="InterPro" id="IPR027396">
    <property type="entry name" value="DsrEFH-like"/>
</dbReference>
<sequence length="206" mass="23176">MSLAPQTEKPSFLENDAKLFNALFDARFEEKMAARESDNPPSICIMVTKGTLDWAYPPFIIASTACALGWNVTMFFTFYGMGLLKKRLDLQLSGLGNPAMPMKMPYGPEWFREIEWKIPNLVMANVPGFENMATTMMSKTLADKGVAPISELREICIEEGVRLIACQMTFDLFGWPKNEFIEEISEWAGAATYLAIAQNSKVNLFM</sequence>
<accession>A0A370DNZ0</accession>
<gene>
    <name evidence="2" type="ORF">DIZ78_06505</name>
</gene>
<reference evidence="2 3" key="1">
    <citation type="journal article" date="2018" name="ISME J.">
        <title>Endosymbiont genomes yield clues of tubeworm success.</title>
        <authorList>
            <person name="Li Y."/>
            <person name="Liles M.R."/>
            <person name="Halanych K.M."/>
        </authorList>
    </citation>
    <scope>NUCLEOTIDE SEQUENCE [LARGE SCALE GENOMIC DNA]</scope>
    <source>
        <strain evidence="2">A1462</strain>
    </source>
</reference>
<dbReference type="PANTHER" id="PTHR34655:SF2">
    <property type="entry name" value="PEROXIREDOXIN FAMILY PROTEIN"/>
    <property type="match status" value="1"/>
</dbReference>
<organism evidence="2 3">
    <name type="scientific">endosymbiont of Escarpia spicata</name>
    <dbReference type="NCBI Taxonomy" id="2200908"/>
    <lineage>
        <taxon>Bacteria</taxon>
        <taxon>Pseudomonadati</taxon>
        <taxon>Pseudomonadota</taxon>
        <taxon>Gammaproteobacteria</taxon>
        <taxon>sulfur-oxidizing symbionts</taxon>
    </lineage>
</organism>
<comment type="caution">
    <text evidence="2">The sequence shown here is derived from an EMBL/GenBank/DDBJ whole genome shotgun (WGS) entry which is preliminary data.</text>
</comment>
<feature type="transmembrane region" description="Helical" evidence="1">
    <location>
        <begin position="59"/>
        <end position="84"/>
    </location>
</feature>
<evidence type="ECO:0000313" key="2">
    <source>
        <dbReference type="EMBL" id="RDH86558.1"/>
    </source>
</evidence>
<protein>
    <submittedName>
        <fullName evidence="2">NADH-quinone oxidoreductase subunit F</fullName>
    </submittedName>
</protein>
<dbReference type="Pfam" id="PF13686">
    <property type="entry name" value="DrsE_2"/>
    <property type="match status" value="1"/>
</dbReference>
<dbReference type="SUPFAM" id="SSF75169">
    <property type="entry name" value="DsrEFH-like"/>
    <property type="match status" value="1"/>
</dbReference>
<name>A0A370DNZ0_9GAMM</name>
<dbReference type="EMBL" id="QFXE01000008">
    <property type="protein sequence ID" value="RDH86558.1"/>
    <property type="molecule type" value="Genomic_DNA"/>
</dbReference>
<keyword evidence="1" id="KW-0812">Transmembrane</keyword>
<dbReference type="Gene3D" id="3.40.1260.10">
    <property type="entry name" value="DsrEFH-like"/>
    <property type="match status" value="1"/>
</dbReference>
<evidence type="ECO:0000256" key="1">
    <source>
        <dbReference type="SAM" id="Phobius"/>
    </source>
</evidence>
<dbReference type="InterPro" id="IPR032836">
    <property type="entry name" value="DsrE2-like"/>
</dbReference>
<evidence type="ECO:0000313" key="3">
    <source>
        <dbReference type="Proteomes" id="UP000254771"/>
    </source>
</evidence>
<proteinExistence type="predicted"/>